<dbReference type="PANTHER" id="PTHR34218:SF4">
    <property type="entry name" value="ACYL-HOMOSERINE LACTONE ACYLASE QUIP"/>
    <property type="match status" value="1"/>
</dbReference>
<dbReference type="KEGG" id="slf:JEQ17_08215"/>
<dbReference type="CDD" id="cd03747">
    <property type="entry name" value="Ntn_PGA_like"/>
    <property type="match status" value="1"/>
</dbReference>
<sequence length="699" mass="75573">MASSTYRDAWGIPHLRAPDPLGLAFAQGRNAAHDRAWQIEAERHRSQGTTASFLGAGAVPWDRFVRRARLDDTARRCFETLEEETAAWVSAYVDGVNAGLERGAADAPEFAATGLAPGTWRKWTPLGVWLAHHILFAGFPTKLWREEVARRLGDEALELFAADGPGTSGSNGWMVAGDRTASGAALIAGDPHRFIQDPGFYQQIHLSCPEYDVVGFAVPGVPGIAHFGHTGTVAWAITNAMSDYHDLYRERLRTTGDGVEALGPEGWRPATRHRETIPVAGGDPVEIDVIETERGPVVIDGPAEGAEGDSGPATVSEGISLRYPPRVTEDLGFDVLPALLRARTVADVDRALDRWIEPVNVVHAADTSGGLLHRVAGYVPVRHRENGLRIVPAWRSGHEWQGRHDTPRAEVDGIAVMANERGLAAPLGTEFAPPYRADRIEALLSASRQWEPHDMAAIHMDTQLAAAAPLLERVARLDGLGPEAERLRARLLAWNRHMDADSTAAADYARLRSAVVQRVAAAPELKSLAVPPLPYPAVFEPWLNLTAKVAFGLENLLTTELLPGLDSAAVVRAALEETACLEPVTWGELHRLAPCRILPAAEGEERPGLGGDHDCVLATSSTPGVTDLSSRGPSARYVWDLADRENSLWTVPLGARGIPGAPHRRDQLPLWLSGQLAPVVTDFALLVEEPEHGSQDIGM</sequence>
<keyword evidence="3" id="KW-0865">Zymogen</keyword>
<dbReference type="EMBL" id="CP066831">
    <property type="protein sequence ID" value="QQM39449.1"/>
    <property type="molecule type" value="Genomic_DNA"/>
</dbReference>
<evidence type="ECO:0000256" key="4">
    <source>
        <dbReference type="PIRSR" id="PIRSR001227-1"/>
    </source>
</evidence>
<dbReference type="GO" id="GO:0017000">
    <property type="term" value="P:antibiotic biosynthetic process"/>
    <property type="evidence" value="ECO:0007669"/>
    <property type="project" value="InterPro"/>
</dbReference>
<dbReference type="Gene3D" id="3.60.20.10">
    <property type="entry name" value="Glutamine Phosphoribosylpyrophosphate, subunit 1, domain 1"/>
    <property type="match status" value="1"/>
</dbReference>
<keyword evidence="2" id="KW-0378">Hydrolase</keyword>
<organism evidence="6 7">
    <name type="scientific">Streptomyces liliifuscus</name>
    <dbReference type="NCBI Taxonomy" id="2797636"/>
    <lineage>
        <taxon>Bacteria</taxon>
        <taxon>Bacillati</taxon>
        <taxon>Actinomycetota</taxon>
        <taxon>Actinomycetes</taxon>
        <taxon>Kitasatosporales</taxon>
        <taxon>Streptomycetaceae</taxon>
        <taxon>Streptomyces</taxon>
    </lineage>
</organism>
<comment type="similarity">
    <text evidence="1">Belongs to the peptidase S45 family.</text>
</comment>
<evidence type="ECO:0000313" key="7">
    <source>
        <dbReference type="Proteomes" id="UP000595636"/>
    </source>
</evidence>
<dbReference type="InterPro" id="IPR043147">
    <property type="entry name" value="Penicillin_amidase_A-knob"/>
</dbReference>
<gene>
    <name evidence="6" type="ORF">JEQ17_08215</name>
</gene>
<name>A0A7T7I1S9_9ACTN</name>
<evidence type="ECO:0000256" key="1">
    <source>
        <dbReference type="ARBA" id="ARBA00006586"/>
    </source>
</evidence>
<dbReference type="GO" id="GO:0016811">
    <property type="term" value="F:hydrolase activity, acting on carbon-nitrogen (but not peptide) bonds, in linear amides"/>
    <property type="evidence" value="ECO:0007669"/>
    <property type="project" value="InterPro"/>
</dbReference>
<dbReference type="InterPro" id="IPR029055">
    <property type="entry name" value="Ntn_hydrolases_N"/>
</dbReference>
<dbReference type="Proteomes" id="UP000595636">
    <property type="component" value="Chromosome"/>
</dbReference>
<dbReference type="Pfam" id="PF01804">
    <property type="entry name" value="Penicil_amidase"/>
    <property type="match status" value="1"/>
</dbReference>
<keyword evidence="5" id="KW-0479">Metal-binding</keyword>
<dbReference type="InterPro" id="IPR014395">
    <property type="entry name" value="Pen/GL7ACA/AHL_acylase"/>
</dbReference>
<keyword evidence="5" id="KW-0106">Calcium</keyword>
<evidence type="ECO:0000256" key="3">
    <source>
        <dbReference type="ARBA" id="ARBA00023145"/>
    </source>
</evidence>
<dbReference type="SUPFAM" id="SSF56235">
    <property type="entry name" value="N-terminal nucleophile aminohydrolases (Ntn hydrolases)"/>
    <property type="match status" value="1"/>
</dbReference>
<comment type="cofactor">
    <cofactor evidence="5">
        <name>Ca(2+)</name>
        <dbReference type="ChEBI" id="CHEBI:29108"/>
    </cofactor>
    <text evidence="5">Binds 1 Ca(2+) ion per dimer.</text>
</comment>
<dbReference type="InterPro" id="IPR043146">
    <property type="entry name" value="Penicillin_amidase_N_B-knob"/>
</dbReference>
<dbReference type="Gene3D" id="2.30.120.10">
    <property type="match status" value="1"/>
</dbReference>
<keyword evidence="7" id="KW-1185">Reference proteome</keyword>
<dbReference type="Gene3D" id="1.10.439.10">
    <property type="entry name" value="Penicillin Amidohydrolase, domain 1"/>
    <property type="match status" value="1"/>
</dbReference>
<protein>
    <submittedName>
        <fullName evidence="6">Penicillin acylase family protein</fullName>
    </submittedName>
</protein>
<dbReference type="InterPro" id="IPR023343">
    <property type="entry name" value="Penicillin_amidase_dom1"/>
</dbReference>
<feature type="binding site" evidence="5">
    <location>
        <position position="243"/>
    </location>
    <ligand>
        <name>Ca(2+)</name>
        <dbReference type="ChEBI" id="CHEBI:29108"/>
    </ligand>
</feature>
<feature type="active site" description="Nucleophile" evidence="4">
    <location>
        <position position="170"/>
    </location>
</feature>
<accession>A0A7T7I1S9</accession>
<feature type="binding site" evidence="5">
    <location>
        <position position="246"/>
    </location>
    <ligand>
        <name>Ca(2+)</name>
        <dbReference type="ChEBI" id="CHEBI:29108"/>
    </ligand>
</feature>
<proteinExistence type="inferred from homology"/>
<evidence type="ECO:0000256" key="5">
    <source>
        <dbReference type="PIRSR" id="PIRSR001227-2"/>
    </source>
</evidence>
<dbReference type="GO" id="GO:0046872">
    <property type="term" value="F:metal ion binding"/>
    <property type="evidence" value="ECO:0007669"/>
    <property type="project" value="UniProtKB-KW"/>
</dbReference>
<dbReference type="RefSeq" id="WP_200394597.1">
    <property type="nucleotide sequence ID" value="NZ_CP066831.1"/>
</dbReference>
<dbReference type="PIRSF" id="PIRSF001227">
    <property type="entry name" value="Pen_acylase"/>
    <property type="match status" value="1"/>
</dbReference>
<dbReference type="Gene3D" id="1.10.1400.10">
    <property type="match status" value="1"/>
</dbReference>
<dbReference type="AlphaFoldDB" id="A0A7T7I1S9"/>
<evidence type="ECO:0000313" key="6">
    <source>
        <dbReference type="EMBL" id="QQM39449.1"/>
    </source>
</evidence>
<reference evidence="6 7" key="1">
    <citation type="submission" date="2020-12" db="EMBL/GenBank/DDBJ databases">
        <title>A novel species.</title>
        <authorList>
            <person name="Li K."/>
        </authorList>
    </citation>
    <scope>NUCLEOTIDE SEQUENCE [LARGE SCALE GENOMIC DNA]</scope>
    <source>
        <strain evidence="6 7">ZYC-3</strain>
    </source>
</reference>
<dbReference type="PANTHER" id="PTHR34218">
    <property type="entry name" value="PEPTIDASE S45 PENICILLIN AMIDASE"/>
    <property type="match status" value="1"/>
</dbReference>
<dbReference type="InterPro" id="IPR002692">
    <property type="entry name" value="S45"/>
</dbReference>
<evidence type="ECO:0000256" key="2">
    <source>
        <dbReference type="ARBA" id="ARBA00022801"/>
    </source>
</evidence>